<comment type="similarity">
    <text evidence="2">Belongs to the CTP synthase family.</text>
</comment>
<evidence type="ECO:0000256" key="8">
    <source>
        <dbReference type="ARBA" id="ARBA00022975"/>
    </source>
</evidence>
<sequence>LVIGTGKFDHATAQNLFLIAQTIFYVDYSISGYIESKRKINLKHWEKIVTQLTSEKETVKIAVAGKYTELHDAYKSIYEALVHGGIENEVKVDIIKIKVDNVEDEKHLREAYEGIHGILVPGGFGERGIEGKILTVKHARTKNIPFFGICLGMQCMVIEFARNVLGFTDANSTEFDIETEYPVISLMEEQDGVANLGGTMRLGSQPAILTLKSKLRDAYNSEKINERHRHRYEFTNKYRKIMEENGLVIAATSPDGQLVEAVEYKSHPWGVGVQFHPEFKSKPVKAHELFNAFIKNSLDFKRKKEKEAAAAEVKKEEEKVEEKVEEIEEPAEAEKEEEKVEEKAAEPAPEQKKEPEEKKVKAVIDIPEIKAVIDIPEMKKEKKEEKPEKKKEEKE</sequence>
<dbReference type="InterPro" id="IPR029062">
    <property type="entry name" value="Class_I_gatase-like"/>
</dbReference>
<comment type="caution">
    <text evidence="12">The sequence shown here is derived from an EMBL/GenBank/DDBJ whole genome shotgun (WGS) entry which is preliminary data.</text>
</comment>
<dbReference type="GO" id="GO:0003883">
    <property type="term" value="F:CTP synthase activity"/>
    <property type="evidence" value="ECO:0007669"/>
    <property type="project" value="UniProtKB-EC"/>
</dbReference>
<feature type="domain" description="Glutamine amidotransferase" evidence="11">
    <location>
        <begin position="70"/>
        <end position="295"/>
    </location>
</feature>
<dbReference type="GO" id="GO:0044210">
    <property type="term" value="P:'de novo' CTP biosynthetic process"/>
    <property type="evidence" value="ECO:0007669"/>
    <property type="project" value="UniProtKB-UniPathway"/>
</dbReference>
<proteinExistence type="inferred from homology"/>
<dbReference type="FunFam" id="3.40.50.880:FF:000002">
    <property type="entry name" value="CTP synthase"/>
    <property type="match status" value="1"/>
</dbReference>
<protein>
    <recommendedName>
        <fullName evidence="3">CTP synthase (glutamine hydrolyzing)</fullName>
        <ecNumber evidence="3">6.3.4.2</ecNumber>
    </recommendedName>
</protein>
<keyword evidence="4" id="KW-0436">Ligase</keyword>
<evidence type="ECO:0000256" key="2">
    <source>
        <dbReference type="ARBA" id="ARBA00007533"/>
    </source>
</evidence>
<evidence type="ECO:0000256" key="4">
    <source>
        <dbReference type="ARBA" id="ARBA00022598"/>
    </source>
</evidence>
<feature type="non-terminal residue" evidence="12">
    <location>
        <position position="1"/>
    </location>
</feature>
<dbReference type="Gene3D" id="3.40.50.880">
    <property type="match status" value="1"/>
</dbReference>
<keyword evidence="7" id="KW-0315">Glutamine amidotransferase</keyword>
<evidence type="ECO:0000256" key="3">
    <source>
        <dbReference type="ARBA" id="ARBA00012291"/>
    </source>
</evidence>
<dbReference type="InterPro" id="IPR004468">
    <property type="entry name" value="CTP_synthase"/>
</dbReference>
<evidence type="ECO:0000313" key="12">
    <source>
        <dbReference type="EMBL" id="KKN33450.1"/>
    </source>
</evidence>
<dbReference type="SUPFAM" id="SSF52317">
    <property type="entry name" value="Class I glutamine amidotransferase-like"/>
    <property type="match status" value="1"/>
</dbReference>
<keyword evidence="5" id="KW-0547">Nucleotide-binding</keyword>
<dbReference type="NCBIfam" id="NF003792">
    <property type="entry name" value="PRK05380.1"/>
    <property type="match status" value="1"/>
</dbReference>
<keyword evidence="6" id="KW-0067">ATP-binding</keyword>
<evidence type="ECO:0000256" key="5">
    <source>
        <dbReference type="ARBA" id="ARBA00022741"/>
    </source>
</evidence>
<feature type="compositionally biased region" description="Basic and acidic residues" evidence="10">
    <location>
        <begin position="332"/>
        <end position="360"/>
    </location>
</feature>
<dbReference type="GO" id="GO:0019856">
    <property type="term" value="P:pyrimidine nucleobase biosynthetic process"/>
    <property type="evidence" value="ECO:0007669"/>
    <property type="project" value="TreeGrafter"/>
</dbReference>
<evidence type="ECO:0000256" key="10">
    <source>
        <dbReference type="SAM" id="MobiDB-lite"/>
    </source>
</evidence>
<dbReference type="PANTHER" id="PTHR11550:SF0">
    <property type="entry name" value="CTP SYNTHASE-RELATED"/>
    <property type="match status" value="1"/>
</dbReference>
<evidence type="ECO:0000259" key="11">
    <source>
        <dbReference type="Pfam" id="PF00117"/>
    </source>
</evidence>
<evidence type="ECO:0000256" key="1">
    <source>
        <dbReference type="ARBA" id="ARBA00005171"/>
    </source>
</evidence>
<dbReference type="PROSITE" id="PS51273">
    <property type="entry name" value="GATASE_TYPE_1"/>
    <property type="match status" value="1"/>
</dbReference>
<comment type="pathway">
    <text evidence="1">Pyrimidine metabolism; CTP biosynthesis via de novo pathway; CTP from UDP: step 2/2.</text>
</comment>
<dbReference type="CDD" id="cd01746">
    <property type="entry name" value="GATase1_CTP_Synthase"/>
    <property type="match status" value="1"/>
</dbReference>
<feature type="region of interest" description="Disordered" evidence="10">
    <location>
        <begin position="311"/>
        <end position="360"/>
    </location>
</feature>
<name>A0A0F9PNT6_9ZZZZ</name>
<dbReference type="InterPro" id="IPR033828">
    <property type="entry name" value="GATase1_CTP_Synthase"/>
</dbReference>
<dbReference type="GO" id="GO:0005829">
    <property type="term" value="C:cytosol"/>
    <property type="evidence" value="ECO:0007669"/>
    <property type="project" value="TreeGrafter"/>
</dbReference>
<dbReference type="GO" id="GO:0042802">
    <property type="term" value="F:identical protein binding"/>
    <property type="evidence" value="ECO:0007669"/>
    <property type="project" value="TreeGrafter"/>
</dbReference>
<dbReference type="EC" id="6.3.4.2" evidence="3"/>
<dbReference type="GO" id="GO:0005524">
    <property type="term" value="F:ATP binding"/>
    <property type="evidence" value="ECO:0007669"/>
    <property type="project" value="UniProtKB-KW"/>
</dbReference>
<feature type="region of interest" description="Disordered" evidence="10">
    <location>
        <begin position="374"/>
        <end position="395"/>
    </location>
</feature>
<dbReference type="UniPathway" id="UPA00159">
    <property type="reaction ID" value="UER00277"/>
</dbReference>
<gene>
    <name evidence="12" type="ORF">LCGC14_0803530</name>
</gene>
<dbReference type="PANTHER" id="PTHR11550">
    <property type="entry name" value="CTP SYNTHASE"/>
    <property type="match status" value="1"/>
</dbReference>
<dbReference type="InterPro" id="IPR017926">
    <property type="entry name" value="GATASE"/>
</dbReference>
<organism evidence="12">
    <name type="scientific">marine sediment metagenome</name>
    <dbReference type="NCBI Taxonomy" id="412755"/>
    <lineage>
        <taxon>unclassified sequences</taxon>
        <taxon>metagenomes</taxon>
        <taxon>ecological metagenomes</taxon>
    </lineage>
</organism>
<evidence type="ECO:0000256" key="6">
    <source>
        <dbReference type="ARBA" id="ARBA00022840"/>
    </source>
</evidence>
<evidence type="ECO:0000256" key="9">
    <source>
        <dbReference type="ARBA" id="ARBA00047781"/>
    </source>
</evidence>
<feature type="compositionally biased region" description="Basic and acidic residues" evidence="10">
    <location>
        <begin position="311"/>
        <end position="322"/>
    </location>
</feature>
<keyword evidence="8" id="KW-0665">Pyrimidine biosynthesis</keyword>
<reference evidence="12" key="1">
    <citation type="journal article" date="2015" name="Nature">
        <title>Complex archaea that bridge the gap between prokaryotes and eukaryotes.</title>
        <authorList>
            <person name="Spang A."/>
            <person name="Saw J.H."/>
            <person name="Jorgensen S.L."/>
            <person name="Zaremba-Niedzwiedzka K."/>
            <person name="Martijn J."/>
            <person name="Lind A.E."/>
            <person name="van Eijk R."/>
            <person name="Schleper C."/>
            <person name="Guy L."/>
            <person name="Ettema T.J."/>
        </authorList>
    </citation>
    <scope>NUCLEOTIDE SEQUENCE</scope>
</reference>
<dbReference type="AlphaFoldDB" id="A0A0F9PNT6"/>
<feature type="compositionally biased region" description="Basic and acidic residues" evidence="10">
    <location>
        <begin position="376"/>
        <end position="395"/>
    </location>
</feature>
<dbReference type="EMBL" id="LAZR01002177">
    <property type="protein sequence ID" value="KKN33450.1"/>
    <property type="molecule type" value="Genomic_DNA"/>
</dbReference>
<evidence type="ECO:0000256" key="7">
    <source>
        <dbReference type="ARBA" id="ARBA00022962"/>
    </source>
</evidence>
<dbReference type="Pfam" id="PF00117">
    <property type="entry name" value="GATase"/>
    <property type="match status" value="1"/>
</dbReference>
<accession>A0A0F9PNT6</accession>
<comment type="catalytic activity">
    <reaction evidence="9">
        <text>UTP + L-glutamine + ATP + H2O = CTP + L-glutamate + ADP + phosphate + 2 H(+)</text>
        <dbReference type="Rhea" id="RHEA:26426"/>
        <dbReference type="ChEBI" id="CHEBI:15377"/>
        <dbReference type="ChEBI" id="CHEBI:15378"/>
        <dbReference type="ChEBI" id="CHEBI:29985"/>
        <dbReference type="ChEBI" id="CHEBI:30616"/>
        <dbReference type="ChEBI" id="CHEBI:37563"/>
        <dbReference type="ChEBI" id="CHEBI:43474"/>
        <dbReference type="ChEBI" id="CHEBI:46398"/>
        <dbReference type="ChEBI" id="CHEBI:58359"/>
        <dbReference type="ChEBI" id="CHEBI:456216"/>
        <dbReference type="EC" id="6.3.4.2"/>
    </reaction>
</comment>